<name>Q847P9_ASTYP</name>
<dbReference type="AlphaFoldDB" id="Q847P9"/>
<feature type="transmembrane region" description="Helical" evidence="1">
    <location>
        <begin position="12"/>
        <end position="32"/>
    </location>
</feature>
<evidence type="ECO:0000256" key="1">
    <source>
        <dbReference type="SAM" id="Phobius"/>
    </source>
</evidence>
<accession>Q847P9</accession>
<reference evidence="2" key="1">
    <citation type="journal article" date="2003" name="J. Bacteriol.">
        <title>Identification and characterization of phytoplasmal genes, employing a novel method of isolating phytoplasmal genomic DNA.</title>
        <authorList>
            <person name="Melamed S."/>
            <person name="Tanne E."/>
            <person name="Ben-Haim R."/>
            <person name="Edelbaum O."/>
            <person name="Yogev D."/>
            <person name="Sela I."/>
        </authorList>
    </citation>
    <scope>NUCLEOTIDE SEQUENCE</scope>
</reference>
<sequence>MLTDKLICIRFILYFILRYISIYFILMLWDYVVENCLLFSCKLNCNWVN</sequence>
<dbReference type="EMBL" id="AY191295">
    <property type="protein sequence ID" value="AAO61987.1"/>
    <property type="molecule type" value="Genomic_DNA"/>
</dbReference>
<keyword evidence="1" id="KW-0812">Transmembrane</keyword>
<evidence type="ECO:0000313" key="2">
    <source>
        <dbReference type="EMBL" id="AAO61987.1"/>
    </source>
</evidence>
<organism evidence="2">
    <name type="scientific">Aster yellows phytoplasma</name>
    <dbReference type="NCBI Taxonomy" id="35779"/>
    <lineage>
        <taxon>Bacteria</taxon>
        <taxon>Bacillati</taxon>
        <taxon>Mycoplasmatota</taxon>
        <taxon>Mollicutes</taxon>
        <taxon>Acholeplasmatales</taxon>
        <taxon>Acholeplasmataceae</taxon>
        <taxon>Candidatus Phytoplasma</taxon>
        <taxon>16SrI (Aster yellows group)</taxon>
    </lineage>
</organism>
<keyword evidence="1" id="KW-0472">Membrane</keyword>
<keyword evidence="1" id="KW-1133">Transmembrane helix</keyword>
<protein>
    <submittedName>
        <fullName evidence="2">Uncharacterized protein</fullName>
    </submittedName>
</protein>
<proteinExistence type="predicted"/>